<dbReference type="OrthoDB" id="9800865at2"/>
<dbReference type="Gene3D" id="3.40.430.10">
    <property type="entry name" value="Dihydrofolate Reductase, subunit A"/>
    <property type="match status" value="1"/>
</dbReference>
<feature type="binding site" evidence="14">
    <location>
        <position position="205"/>
    </location>
    <ligand>
        <name>NADP(+)</name>
        <dbReference type="ChEBI" id="CHEBI:58349"/>
    </ligand>
</feature>
<dbReference type="Gene3D" id="3.40.140.10">
    <property type="entry name" value="Cytidine Deaminase, domain 2"/>
    <property type="match status" value="1"/>
</dbReference>
<feature type="binding site" evidence="14">
    <location>
        <position position="209"/>
    </location>
    <ligand>
        <name>substrate</name>
    </ligand>
</feature>
<evidence type="ECO:0000313" key="17">
    <source>
        <dbReference type="EMBL" id="ACK51047.1"/>
    </source>
</evidence>
<organism evidence="17 18">
    <name type="scientific">Methylocella silvestris (strain DSM 15510 / CIP 108128 / LMG 27833 / NCIMB 13906 / BL2)</name>
    <dbReference type="NCBI Taxonomy" id="395965"/>
    <lineage>
        <taxon>Bacteria</taxon>
        <taxon>Pseudomonadati</taxon>
        <taxon>Pseudomonadota</taxon>
        <taxon>Alphaproteobacteria</taxon>
        <taxon>Hyphomicrobiales</taxon>
        <taxon>Beijerinckiaceae</taxon>
        <taxon>Methylocella</taxon>
    </lineage>
</organism>
<evidence type="ECO:0000256" key="2">
    <source>
        <dbReference type="ARBA" id="ARBA00004882"/>
    </source>
</evidence>
<name>B8ERJ5_METSB</name>
<dbReference type="Proteomes" id="UP000002257">
    <property type="component" value="Chromosome"/>
</dbReference>
<feature type="binding site" evidence="14">
    <location>
        <begin position="303"/>
        <end position="309"/>
    </location>
    <ligand>
        <name>NADP(+)</name>
        <dbReference type="ChEBI" id="CHEBI:58349"/>
    </ligand>
</feature>
<evidence type="ECO:0000256" key="6">
    <source>
        <dbReference type="ARBA" id="ARBA00022619"/>
    </source>
</evidence>
<dbReference type="eggNOG" id="COG1985">
    <property type="taxonomic scope" value="Bacteria"/>
</dbReference>
<dbReference type="InterPro" id="IPR016193">
    <property type="entry name" value="Cytidine_deaminase-like"/>
</dbReference>
<evidence type="ECO:0000256" key="15">
    <source>
        <dbReference type="PIRSR" id="PIRSR006769-3"/>
    </source>
</evidence>
<dbReference type="RefSeq" id="WP_012591117.1">
    <property type="nucleotide sequence ID" value="NC_011666.1"/>
</dbReference>
<reference evidence="17 18" key="1">
    <citation type="journal article" date="2010" name="J. Bacteriol.">
        <title>Complete genome sequence of the aerobic facultative methanotroph Methylocella silvestris BL2.</title>
        <authorList>
            <person name="Chen Y."/>
            <person name="Crombie A."/>
            <person name="Rahman M.T."/>
            <person name="Dedysh S.N."/>
            <person name="Liesack W."/>
            <person name="Stott M.B."/>
            <person name="Alam M."/>
            <person name="Theisen A.R."/>
            <person name="Murrell J.C."/>
            <person name="Dunfield P.F."/>
        </authorList>
    </citation>
    <scope>NUCLEOTIDE SEQUENCE [LARGE SCALE GENOMIC DNA]</scope>
    <source>
        <strain evidence="18">DSM 15510 / CIP 108128 / LMG 27833 / NCIMB 13906 / BL2</strain>
    </source>
</reference>
<comment type="similarity">
    <text evidence="5 12">In the C-terminal section; belongs to the HTP reductase family.</text>
</comment>
<comment type="catalytic activity">
    <reaction evidence="12">
        <text>2,5-diamino-6-hydroxy-4-(5-phosphoribosylamino)-pyrimidine + H2O + H(+) = 5-amino-6-(5-phospho-D-ribosylamino)uracil + NH4(+)</text>
        <dbReference type="Rhea" id="RHEA:21868"/>
        <dbReference type="ChEBI" id="CHEBI:15377"/>
        <dbReference type="ChEBI" id="CHEBI:15378"/>
        <dbReference type="ChEBI" id="CHEBI:28938"/>
        <dbReference type="ChEBI" id="CHEBI:58453"/>
        <dbReference type="ChEBI" id="CHEBI:58614"/>
        <dbReference type="EC" id="3.5.4.26"/>
    </reaction>
</comment>
<comment type="function">
    <text evidence="1 12">Converts 2,5-diamino-6-(ribosylamino)-4(3h)-pyrimidinone 5'-phosphate into 5-amino-6-(ribosylamino)-2,4(1h,3h)-pyrimidinedione 5'-phosphate.</text>
</comment>
<gene>
    <name evidence="17" type="ordered locus">Msil_2108</name>
</gene>
<dbReference type="EC" id="3.5.4.26" evidence="12"/>
<evidence type="ECO:0000256" key="3">
    <source>
        <dbReference type="ARBA" id="ARBA00004910"/>
    </source>
</evidence>
<feature type="binding site" evidence="15">
    <location>
        <position position="54"/>
    </location>
    <ligand>
        <name>Zn(2+)</name>
        <dbReference type="ChEBI" id="CHEBI:29105"/>
        <note>catalytic</note>
    </ligand>
</feature>
<dbReference type="NCBIfam" id="TIGR00326">
    <property type="entry name" value="eubact_ribD"/>
    <property type="match status" value="1"/>
</dbReference>
<evidence type="ECO:0000256" key="1">
    <source>
        <dbReference type="ARBA" id="ARBA00002151"/>
    </source>
</evidence>
<sequence>MSQVDADERFMAAAIALARRGLGVCAPNPAVGALIVKDGVVLARGWTQAGGRPHAEAEALRQAGDKSRGSTLYVTLEPCSHHGKTPPCAEAVIASGIARVASAIEDPDPRVAGRGHELLRAAGLIVRTGVCAQAALRANLGHVLRVTQNRPLITLKLAMTADGFVAGGPNEPRLSITGEAANGAVHLMRAMYDAILIGVGTALADDPLLTVRLPGLEQRRPLRIVLDSALRISPASRLVATARSHPTLIIAGEAAPAANEARLVAENVAVARVPTDGGGRLDLRAALGLLASRGLTRIFCEAGPTLAEALLREDAADDIIMLTSQKRLARPGLCGFTAERINALEDGSRYRLVEQRAIGDDLLTRRERIS</sequence>
<dbReference type="AlphaFoldDB" id="B8ERJ5"/>
<dbReference type="PIRSF" id="PIRSF006769">
    <property type="entry name" value="RibD"/>
    <property type="match status" value="1"/>
</dbReference>
<feature type="domain" description="CMP/dCMP-type deaminase" evidence="16">
    <location>
        <begin position="5"/>
        <end position="127"/>
    </location>
</feature>
<dbReference type="GO" id="GO:0008835">
    <property type="term" value="F:diaminohydroxyphosphoribosylaminopyrimidine deaminase activity"/>
    <property type="evidence" value="ECO:0007669"/>
    <property type="project" value="UniProtKB-EC"/>
</dbReference>
<comment type="cofactor">
    <cofactor evidence="12 15">
        <name>Zn(2+)</name>
        <dbReference type="ChEBI" id="CHEBI:29105"/>
    </cofactor>
    <text evidence="12 15">Binds 1 zinc ion.</text>
</comment>
<dbReference type="GO" id="GO:0009231">
    <property type="term" value="P:riboflavin biosynthetic process"/>
    <property type="evidence" value="ECO:0007669"/>
    <property type="project" value="UniProtKB-UniPathway"/>
</dbReference>
<keyword evidence="8 12" id="KW-0862">Zinc</keyword>
<dbReference type="Pfam" id="PF00383">
    <property type="entry name" value="dCMP_cyt_deam_1"/>
    <property type="match status" value="1"/>
</dbReference>
<dbReference type="SUPFAM" id="SSF53927">
    <property type="entry name" value="Cytidine deaminase-like"/>
    <property type="match status" value="1"/>
</dbReference>
<accession>B8ERJ5</accession>
<keyword evidence="12" id="KW-0378">Hydrolase</keyword>
<dbReference type="InterPro" id="IPR016192">
    <property type="entry name" value="APOBEC/CMP_deaminase_Zn-bd"/>
</dbReference>
<comment type="similarity">
    <text evidence="4 12">In the N-terminal section; belongs to the cytidine and deoxycytidylate deaminase family.</text>
</comment>
<dbReference type="STRING" id="395965.Msil_2108"/>
<keyword evidence="10 12" id="KW-0560">Oxidoreductase</keyword>
<evidence type="ECO:0000256" key="8">
    <source>
        <dbReference type="ARBA" id="ARBA00022833"/>
    </source>
</evidence>
<feature type="binding site" evidence="14">
    <location>
        <position position="212"/>
    </location>
    <ligand>
        <name>substrate</name>
    </ligand>
</feature>
<dbReference type="KEGG" id="msl:Msil_2108"/>
<dbReference type="UniPathway" id="UPA00275">
    <property type="reaction ID" value="UER00401"/>
</dbReference>
<comment type="catalytic activity">
    <reaction evidence="12">
        <text>5-amino-6-(5-phospho-D-ribitylamino)uracil + NADP(+) = 5-amino-6-(5-phospho-D-ribosylamino)uracil + NADPH + H(+)</text>
        <dbReference type="Rhea" id="RHEA:17845"/>
        <dbReference type="ChEBI" id="CHEBI:15378"/>
        <dbReference type="ChEBI" id="CHEBI:57783"/>
        <dbReference type="ChEBI" id="CHEBI:58349"/>
        <dbReference type="ChEBI" id="CHEBI:58421"/>
        <dbReference type="ChEBI" id="CHEBI:58453"/>
        <dbReference type="EC" id="1.1.1.193"/>
    </reaction>
</comment>
<feature type="binding site" evidence="15">
    <location>
        <position position="88"/>
    </location>
    <ligand>
        <name>Zn(2+)</name>
        <dbReference type="ChEBI" id="CHEBI:29105"/>
        <note>catalytic</note>
    </ligand>
</feature>
<proteinExistence type="inferred from homology"/>
<dbReference type="CDD" id="cd01284">
    <property type="entry name" value="Riboflavin_deaminase-reductase"/>
    <property type="match status" value="1"/>
</dbReference>
<evidence type="ECO:0000256" key="12">
    <source>
        <dbReference type="PIRNR" id="PIRNR006769"/>
    </source>
</evidence>
<evidence type="ECO:0000256" key="4">
    <source>
        <dbReference type="ARBA" id="ARBA00005259"/>
    </source>
</evidence>
<evidence type="ECO:0000256" key="11">
    <source>
        <dbReference type="ARBA" id="ARBA00023268"/>
    </source>
</evidence>
<dbReference type="InterPro" id="IPR002125">
    <property type="entry name" value="CMP_dCMP_dom"/>
</dbReference>
<dbReference type="PROSITE" id="PS00903">
    <property type="entry name" value="CYT_DCMP_DEAMINASES_1"/>
    <property type="match status" value="1"/>
</dbReference>
<dbReference type="InterPro" id="IPR024072">
    <property type="entry name" value="DHFR-like_dom_sf"/>
</dbReference>
<keyword evidence="7 12" id="KW-0479">Metal-binding</keyword>
<evidence type="ECO:0000256" key="9">
    <source>
        <dbReference type="ARBA" id="ARBA00022857"/>
    </source>
</evidence>
<evidence type="ECO:0000256" key="7">
    <source>
        <dbReference type="ARBA" id="ARBA00022723"/>
    </source>
</evidence>
<dbReference type="PANTHER" id="PTHR38011:SF7">
    <property type="entry name" value="2,5-DIAMINO-6-RIBOSYLAMINO-4(3H)-PYRIMIDINONE 5'-PHOSPHATE REDUCTASE"/>
    <property type="match status" value="1"/>
</dbReference>
<dbReference type="InterPro" id="IPR004794">
    <property type="entry name" value="Eubact_RibD"/>
</dbReference>
<dbReference type="EMBL" id="CP001280">
    <property type="protein sequence ID" value="ACK51047.1"/>
    <property type="molecule type" value="Genomic_DNA"/>
</dbReference>
<keyword evidence="6 12" id="KW-0686">Riboflavin biosynthesis</keyword>
<comment type="pathway">
    <text evidence="3 12">Cofactor biosynthesis; riboflavin biosynthesis; 5-amino-6-(D-ribitylamino)uracil from GTP: step 3/4.</text>
</comment>
<feature type="binding site" evidence="14">
    <location>
        <position position="189"/>
    </location>
    <ligand>
        <name>substrate</name>
    </ligand>
</feature>
<feature type="binding site" evidence="14">
    <location>
        <position position="201"/>
    </location>
    <ligand>
        <name>NADP(+)</name>
        <dbReference type="ChEBI" id="CHEBI:58349"/>
    </ligand>
</feature>
<evidence type="ECO:0000313" key="18">
    <source>
        <dbReference type="Proteomes" id="UP000002257"/>
    </source>
</evidence>
<keyword evidence="11" id="KW-0511">Multifunctional enzyme</keyword>
<evidence type="ECO:0000256" key="13">
    <source>
        <dbReference type="PIRSR" id="PIRSR006769-1"/>
    </source>
</evidence>
<feature type="active site" description="Proton donor" evidence="13">
    <location>
        <position position="56"/>
    </location>
</feature>
<keyword evidence="9 12" id="KW-0521">NADP</keyword>
<dbReference type="InterPro" id="IPR002734">
    <property type="entry name" value="RibDG_C"/>
</dbReference>
<feature type="binding site" evidence="15">
    <location>
        <position position="79"/>
    </location>
    <ligand>
        <name>Zn(2+)</name>
        <dbReference type="ChEBI" id="CHEBI:29105"/>
        <note>catalytic</note>
    </ligand>
</feature>
<dbReference type="GO" id="GO:0008703">
    <property type="term" value="F:5-amino-6-(5-phosphoribosylamino)uracil reductase activity"/>
    <property type="evidence" value="ECO:0007669"/>
    <property type="project" value="UniProtKB-EC"/>
</dbReference>
<dbReference type="PANTHER" id="PTHR38011">
    <property type="entry name" value="DIHYDROFOLATE REDUCTASE FAMILY PROTEIN (AFU_ORTHOLOGUE AFUA_8G06820)"/>
    <property type="match status" value="1"/>
</dbReference>
<keyword evidence="18" id="KW-1185">Reference proteome</keyword>
<evidence type="ECO:0000259" key="16">
    <source>
        <dbReference type="PROSITE" id="PS51747"/>
    </source>
</evidence>
<dbReference type="GO" id="GO:0008270">
    <property type="term" value="F:zinc ion binding"/>
    <property type="evidence" value="ECO:0007669"/>
    <property type="project" value="InterPro"/>
</dbReference>
<dbReference type="Pfam" id="PF01872">
    <property type="entry name" value="RibD_C"/>
    <property type="match status" value="1"/>
</dbReference>
<feature type="binding site" evidence="14">
    <location>
        <position position="158"/>
    </location>
    <ligand>
        <name>NADP(+)</name>
        <dbReference type="ChEBI" id="CHEBI:58349"/>
    </ligand>
</feature>
<dbReference type="PROSITE" id="PS51747">
    <property type="entry name" value="CYT_DCMP_DEAMINASES_2"/>
    <property type="match status" value="1"/>
</dbReference>
<dbReference type="SUPFAM" id="SSF53597">
    <property type="entry name" value="Dihydrofolate reductase-like"/>
    <property type="match status" value="1"/>
</dbReference>
<dbReference type="EC" id="1.1.1.193" evidence="12"/>
<feature type="binding site" evidence="14">
    <location>
        <position position="228"/>
    </location>
    <ligand>
        <name>NADP(+)</name>
        <dbReference type="ChEBI" id="CHEBI:58349"/>
    </ligand>
</feature>
<evidence type="ECO:0000256" key="5">
    <source>
        <dbReference type="ARBA" id="ARBA00007417"/>
    </source>
</evidence>
<feature type="binding site" evidence="14">
    <location>
        <position position="301"/>
    </location>
    <ligand>
        <name>substrate</name>
    </ligand>
</feature>
<protein>
    <recommendedName>
        <fullName evidence="12">Riboflavin biosynthesis protein RibD</fullName>
    </recommendedName>
    <domain>
        <recommendedName>
            <fullName evidence="12">Diaminohydroxyphosphoribosylaminopyrimidine deaminase</fullName>
            <shortName evidence="12">DRAP deaminase</shortName>
            <ecNumber evidence="12">3.5.4.26</ecNumber>
        </recommendedName>
        <alternativeName>
            <fullName evidence="12">Riboflavin-specific deaminase</fullName>
        </alternativeName>
    </domain>
    <domain>
        <recommendedName>
            <fullName evidence="12">5-amino-6-(5-phosphoribosylamino)uracil reductase</fullName>
            <ecNumber evidence="12">1.1.1.193</ecNumber>
        </recommendedName>
        <alternativeName>
            <fullName evidence="12">HTP reductase</fullName>
        </alternativeName>
    </domain>
</protein>
<dbReference type="HOGENOM" id="CLU_036590_1_1_5"/>
<evidence type="ECO:0000256" key="14">
    <source>
        <dbReference type="PIRSR" id="PIRSR006769-2"/>
    </source>
</evidence>
<dbReference type="eggNOG" id="COG0117">
    <property type="taxonomic scope" value="Bacteria"/>
</dbReference>
<evidence type="ECO:0000256" key="10">
    <source>
        <dbReference type="ARBA" id="ARBA00023002"/>
    </source>
</evidence>
<dbReference type="InterPro" id="IPR050765">
    <property type="entry name" value="Riboflavin_Biosynth_HTPR"/>
</dbReference>
<comment type="pathway">
    <text evidence="2 12">Cofactor biosynthesis; riboflavin biosynthesis; 5-amino-6-(D-ribitylamino)uracil from GTP: step 2/4.</text>
</comment>